<name>A0AAV4P520_9ARAC</name>
<evidence type="ECO:0000256" key="3">
    <source>
        <dbReference type="ARBA" id="ARBA00023212"/>
    </source>
</evidence>
<keyword evidence="2" id="KW-0963">Cytoplasm</keyword>
<dbReference type="InterPro" id="IPR039448">
    <property type="entry name" value="Beta_helix"/>
</dbReference>
<comment type="caution">
    <text evidence="6">The sequence shown here is derived from an EMBL/GenBank/DDBJ whole genome shotgun (WGS) entry which is preliminary data.</text>
</comment>
<dbReference type="EMBL" id="BPLQ01002298">
    <property type="protein sequence ID" value="GIX91128.1"/>
    <property type="molecule type" value="Genomic_DNA"/>
</dbReference>
<dbReference type="SUPFAM" id="SSF51126">
    <property type="entry name" value="Pectin lyase-like"/>
    <property type="match status" value="1"/>
</dbReference>
<evidence type="ECO:0000259" key="5">
    <source>
        <dbReference type="Pfam" id="PF23762"/>
    </source>
</evidence>
<dbReference type="GO" id="GO:0007283">
    <property type="term" value="P:spermatogenesis"/>
    <property type="evidence" value="ECO:0007669"/>
    <property type="project" value="TreeGrafter"/>
</dbReference>
<feature type="domain" description="SHC SH2" evidence="5">
    <location>
        <begin position="32"/>
        <end position="260"/>
    </location>
</feature>
<organism evidence="6 7">
    <name type="scientific">Caerostris darwini</name>
    <dbReference type="NCBI Taxonomy" id="1538125"/>
    <lineage>
        <taxon>Eukaryota</taxon>
        <taxon>Metazoa</taxon>
        <taxon>Ecdysozoa</taxon>
        <taxon>Arthropoda</taxon>
        <taxon>Chelicerata</taxon>
        <taxon>Arachnida</taxon>
        <taxon>Araneae</taxon>
        <taxon>Araneomorphae</taxon>
        <taxon>Entelegynae</taxon>
        <taxon>Araneoidea</taxon>
        <taxon>Araneidae</taxon>
        <taxon>Caerostris</taxon>
    </lineage>
</organism>
<reference evidence="6 7" key="1">
    <citation type="submission" date="2021-06" db="EMBL/GenBank/DDBJ databases">
        <title>Caerostris darwini draft genome.</title>
        <authorList>
            <person name="Kono N."/>
            <person name="Arakawa K."/>
        </authorList>
    </citation>
    <scope>NUCLEOTIDE SEQUENCE [LARGE SCALE GENOMIC DNA]</scope>
</reference>
<dbReference type="GO" id="GO:0005819">
    <property type="term" value="C:spindle"/>
    <property type="evidence" value="ECO:0007669"/>
    <property type="project" value="UniProtKB-SubCell"/>
</dbReference>
<dbReference type="Pfam" id="PF23762">
    <property type="entry name" value="SHCBP_N"/>
    <property type="match status" value="1"/>
</dbReference>
<protein>
    <submittedName>
        <fullName evidence="6">SHC SH2 domain-binding protein 1</fullName>
    </submittedName>
</protein>
<feature type="domain" description="Right handed beta helix" evidence="4">
    <location>
        <begin position="392"/>
        <end position="495"/>
    </location>
</feature>
<dbReference type="Proteomes" id="UP001054837">
    <property type="component" value="Unassembled WGS sequence"/>
</dbReference>
<dbReference type="Pfam" id="PF13229">
    <property type="entry name" value="Beta_helix"/>
    <property type="match status" value="1"/>
</dbReference>
<dbReference type="PANTHER" id="PTHR14695">
    <property type="entry name" value="SHC SH2-DOMAIN BINDING PROTEIN 1-RELATED"/>
    <property type="match status" value="1"/>
</dbReference>
<dbReference type="AlphaFoldDB" id="A0AAV4P520"/>
<keyword evidence="7" id="KW-1185">Reference proteome</keyword>
<evidence type="ECO:0000313" key="6">
    <source>
        <dbReference type="EMBL" id="GIX91128.1"/>
    </source>
</evidence>
<dbReference type="InterPro" id="IPR045140">
    <property type="entry name" value="SHCBP1-like"/>
</dbReference>
<dbReference type="InterPro" id="IPR011050">
    <property type="entry name" value="Pectin_lyase_fold/virulence"/>
</dbReference>
<gene>
    <name evidence="6" type="primary">Shcbp1</name>
    <name evidence="6" type="ORF">CDAR_410711</name>
</gene>
<evidence type="ECO:0000313" key="7">
    <source>
        <dbReference type="Proteomes" id="UP001054837"/>
    </source>
</evidence>
<evidence type="ECO:0000256" key="1">
    <source>
        <dbReference type="ARBA" id="ARBA00004186"/>
    </source>
</evidence>
<dbReference type="InterPro" id="IPR057508">
    <property type="entry name" value="SHCBP-like_N"/>
</dbReference>
<keyword evidence="3" id="KW-0206">Cytoskeleton</keyword>
<dbReference type="GO" id="GO:0007112">
    <property type="term" value="P:male meiosis cytokinesis"/>
    <property type="evidence" value="ECO:0007669"/>
    <property type="project" value="TreeGrafter"/>
</dbReference>
<dbReference type="InterPro" id="IPR012334">
    <property type="entry name" value="Pectin_lyas_fold"/>
</dbReference>
<proteinExistence type="predicted"/>
<evidence type="ECO:0000259" key="4">
    <source>
        <dbReference type="Pfam" id="PF13229"/>
    </source>
</evidence>
<accession>A0AAV4P520</accession>
<comment type="subcellular location">
    <subcellularLocation>
        <location evidence="1">Cytoplasm</location>
        <location evidence="1">Cytoskeleton</location>
        <location evidence="1">Spindle</location>
    </subcellularLocation>
</comment>
<dbReference type="PANTHER" id="PTHR14695:SF4">
    <property type="entry name" value="PROTEIN NESSUN DORMA"/>
    <property type="match status" value="1"/>
</dbReference>
<evidence type="ECO:0000256" key="2">
    <source>
        <dbReference type="ARBA" id="ARBA00022490"/>
    </source>
</evidence>
<dbReference type="Gene3D" id="2.160.20.10">
    <property type="entry name" value="Single-stranded right-handed beta-helix, Pectin lyase-like"/>
    <property type="match status" value="1"/>
</dbReference>
<sequence>MDTESDFSVSYSCPNVYRVELASMKDLAITFAEILEGASISGVEGSLVDYVTSVVEPIGWKAVWRSTKDTSPLDLEYDFIAEVTNVSLCGLEAEIHLKSVIIDDEISSSLDYLKEGLNIENPRNVPLRELYVVSEDDHEEFFEKTAIAIEHVRFYYKHICRPWDDEPDFVYTEEIIKTRVQLYFDMKNNIIPKTMISKIKSILKEGTRIAKELKQLYSDMGISDSEAEISEDDFMHSVALKTKLQKLHLKMEMLENPVIRSFLAKKYSPSNALKKPAKSGPMTYVVAKEFTKEIIEKILQFEITTIEFEHNPESAFKCSTAGDKIFIFPGIYQCDTLGWIESDISVEGVGENADIVLEATGNSEVFLNIWTEKFEIKNITLKAKHKLFSNIIIHHGEAEFKNCIMDSNGAKRGLLLLGGAEAIVENSTISNSCKDGVQMRSSSTLAMKSSKVVFSKRHGIQIDAECGLSPDSFTTINLTNSQISNNGRYGIFLHNVPIAEISLQRPSGDFNVLGLFPWLKHEVKDTFMEHNQGNGIGISTSCQNNTNLLSESTFQISPHSTKPENLDYSALSDLLSDINLSYENHESN</sequence>